<keyword evidence="11" id="KW-1185">Reference proteome</keyword>
<evidence type="ECO:0000313" key="11">
    <source>
        <dbReference type="Proteomes" id="UP000824540"/>
    </source>
</evidence>
<organism evidence="10 11">
    <name type="scientific">Albula glossodonta</name>
    <name type="common">roundjaw bonefish</name>
    <dbReference type="NCBI Taxonomy" id="121402"/>
    <lineage>
        <taxon>Eukaryota</taxon>
        <taxon>Metazoa</taxon>
        <taxon>Chordata</taxon>
        <taxon>Craniata</taxon>
        <taxon>Vertebrata</taxon>
        <taxon>Euteleostomi</taxon>
        <taxon>Actinopterygii</taxon>
        <taxon>Neopterygii</taxon>
        <taxon>Teleostei</taxon>
        <taxon>Albuliformes</taxon>
        <taxon>Albulidae</taxon>
        <taxon>Albula</taxon>
    </lineage>
</organism>
<keyword evidence="3" id="KW-0732">Signal</keyword>
<keyword evidence="7" id="KW-0325">Glycoprotein</keyword>
<comment type="caution">
    <text evidence="10">The sequence shown here is derived from an EMBL/GenBank/DDBJ whole genome shotgun (WGS) entry which is preliminary data.</text>
</comment>
<evidence type="ECO:0000256" key="3">
    <source>
        <dbReference type="ARBA" id="ARBA00022729"/>
    </source>
</evidence>
<gene>
    <name evidence="10" type="ORF">JZ751_028673</name>
</gene>
<accession>A0A8T2NIJ5</accession>
<dbReference type="AlphaFoldDB" id="A0A8T2NIJ5"/>
<dbReference type="FunFam" id="3.40.50.11530:FF:000003">
    <property type="entry name" value="Interleukin-17 receptor D"/>
    <property type="match status" value="1"/>
</dbReference>
<keyword evidence="6" id="KW-0675">Receptor</keyword>
<evidence type="ECO:0000256" key="8">
    <source>
        <dbReference type="ARBA" id="ARBA00069308"/>
    </source>
</evidence>
<protein>
    <recommendedName>
        <fullName evidence="8">Interleukin-17 receptor D</fullName>
    </recommendedName>
</protein>
<reference evidence="10" key="1">
    <citation type="thesis" date="2021" institute="BYU ScholarsArchive" country="Provo, UT, USA">
        <title>Applications of and Algorithms for Genome Assembly and Genomic Analyses with an Emphasis on Marine Teleosts.</title>
        <authorList>
            <person name="Pickett B.D."/>
        </authorList>
    </citation>
    <scope>NUCLEOTIDE SEQUENCE</scope>
    <source>
        <strain evidence="10">HI-2016</strain>
    </source>
</reference>
<dbReference type="OrthoDB" id="10007141at2759"/>
<evidence type="ECO:0000259" key="9">
    <source>
        <dbReference type="PROSITE" id="PS51534"/>
    </source>
</evidence>
<dbReference type="InterPro" id="IPR031951">
    <property type="entry name" value="IL17R_D_N"/>
</dbReference>
<dbReference type="InterPro" id="IPR036116">
    <property type="entry name" value="FN3_sf"/>
</dbReference>
<evidence type="ECO:0000256" key="6">
    <source>
        <dbReference type="ARBA" id="ARBA00023170"/>
    </source>
</evidence>
<name>A0A8T2NIJ5_9TELE</name>
<evidence type="ECO:0000256" key="7">
    <source>
        <dbReference type="ARBA" id="ARBA00023180"/>
    </source>
</evidence>
<dbReference type="InterPro" id="IPR039465">
    <property type="entry name" value="IL-17_rcpt-like"/>
</dbReference>
<dbReference type="PROSITE" id="PS51534">
    <property type="entry name" value="SEFIR"/>
    <property type="match status" value="1"/>
</dbReference>
<comment type="subcellular location">
    <subcellularLocation>
        <location evidence="1">Membrane</location>
        <topology evidence="1">Single-pass type I membrane protein</topology>
    </subcellularLocation>
</comment>
<evidence type="ECO:0000256" key="5">
    <source>
        <dbReference type="ARBA" id="ARBA00023136"/>
    </source>
</evidence>
<dbReference type="Pfam" id="PF16742">
    <property type="entry name" value="IL17R_D_N"/>
    <property type="match status" value="1"/>
</dbReference>
<evidence type="ECO:0000256" key="2">
    <source>
        <dbReference type="ARBA" id="ARBA00022692"/>
    </source>
</evidence>
<dbReference type="PANTHER" id="PTHR15583">
    <property type="entry name" value="INTERLEUKIN-17 RECEPTOR"/>
    <property type="match status" value="1"/>
</dbReference>
<feature type="domain" description="SEFIR" evidence="9">
    <location>
        <begin position="300"/>
        <end position="451"/>
    </location>
</feature>
<keyword evidence="2" id="KW-0812">Transmembrane</keyword>
<sequence>MSLQGNTICEYCRITREDVTKTLGMPTDDLFGSCVPWPCNFFLGVQTPNVCRHYVHAPYDVTVEFVDNDNPSHDTAVISWRPSLYGLSFLRGFQVSLQALGGGLRDCQLFLFHSNLSLSATQANRVYKSDPFQLALDSHFAVTVMALPLPFSHSQIKFTHAAQDSKACLDKNGLEQCQKDWYPSDIKVEQEGRDIVVTFNLAPPNLGINKYFSWCYGGGRRNYTGIKANPAVNKTHHSYRLNNLQPETNYSCELAADAVDAIRKMFSFHVQHVEEDVIKDHEDKAVLEEHSLVLLTKPNPPRLLICYSNTDGPAHVRAVMLLAAFMQQHMAIQVCLDLWEALSLVEEGTMSWLCSRMQESDFVLVVCSRGLQQQVERSALEDSDSDSWEGDTSLVAVSLIAEEMAQAKAKGQDLAKYMTATFEYSKESDVPAVLGLAARYSLMRDLPLLFSHIHGVELQRPGRSLQVEHISQEDYYKLPAGSALQWAIYEAGQE</sequence>
<dbReference type="EMBL" id="JAFBMS010000087">
    <property type="protein sequence ID" value="KAG9337482.1"/>
    <property type="molecule type" value="Genomic_DNA"/>
</dbReference>
<evidence type="ECO:0000313" key="10">
    <source>
        <dbReference type="EMBL" id="KAG9337482.1"/>
    </source>
</evidence>
<dbReference type="Gene3D" id="3.40.50.11530">
    <property type="match status" value="1"/>
</dbReference>
<evidence type="ECO:0000256" key="1">
    <source>
        <dbReference type="ARBA" id="ARBA00004479"/>
    </source>
</evidence>
<proteinExistence type="predicted"/>
<dbReference type="GO" id="GO:0030368">
    <property type="term" value="F:interleukin-17 receptor activity"/>
    <property type="evidence" value="ECO:0007669"/>
    <property type="project" value="InterPro"/>
</dbReference>
<dbReference type="PANTHER" id="PTHR15583:SF17">
    <property type="entry name" value="INTERLEUKIN-17 RECEPTOR D ISOFORM X1"/>
    <property type="match status" value="1"/>
</dbReference>
<dbReference type="InterPro" id="IPR013568">
    <property type="entry name" value="SEFIR_dom"/>
</dbReference>
<keyword evidence="5" id="KW-0472">Membrane</keyword>
<dbReference type="Proteomes" id="UP000824540">
    <property type="component" value="Unassembled WGS sequence"/>
</dbReference>
<keyword evidence="4" id="KW-1133">Transmembrane helix</keyword>
<dbReference type="GO" id="GO:0016020">
    <property type="term" value="C:membrane"/>
    <property type="evidence" value="ECO:0007669"/>
    <property type="project" value="UniProtKB-SubCell"/>
</dbReference>
<evidence type="ECO:0000256" key="4">
    <source>
        <dbReference type="ARBA" id="ARBA00022989"/>
    </source>
</evidence>
<dbReference type="SUPFAM" id="SSF49265">
    <property type="entry name" value="Fibronectin type III"/>
    <property type="match status" value="1"/>
</dbReference>
<dbReference type="Pfam" id="PF08357">
    <property type="entry name" value="SEFIR"/>
    <property type="match status" value="1"/>
</dbReference>